<evidence type="ECO:0000313" key="2">
    <source>
        <dbReference type="EMBL" id="KAK7848715.1"/>
    </source>
</evidence>
<keyword evidence="3" id="KW-1185">Reference proteome</keyword>
<comment type="caution">
    <text evidence="2">The sequence shown here is derived from an EMBL/GenBank/DDBJ whole genome shotgun (WGS) entry which is preliminary data.</text>
</comment>
<dbReference type="AlphaFoldDB" id="A0AAW0LBR1"/>
<accession>A0AAW0LBR1</accession>
<reference evidence="2 3" key="1">
    <citation type="journal article" date="2018" name="Sci. Data">
        <title>The draft genome sequence of cork oak.</title>
        <authorList>
            <person name="Ramos A.M."/>
            <person name="Usie A."/>
            <person name="Barbosa P."/>
            <person name="Barros P.M."/>
            <person name="Capote T."/>
            <person name="Chaves I."/>
            <person name="Simoes F."/>
            <person name="Abreu I."/>
            <person name="Carrasquinho I."/>
            <person name="Faro C."/>
            <person name="Guimaraes J.B."/>
            <person name="Mendonca D."/>
            <person name="Nobrega F."/>
            <person name="Rodrigues L."/>
            <person name="Saibo N.J.M."/>
            <person name="Varela M.C."/>
            <person name="Egas C."/>
            <person name="Matos J."/>
            <person name="Miguel C.M."/>
            <person name="Oliveira M.M."/>
            <person name="Ricardo C.P."/>
            <person name="Goncalves S."/>
        </authorList>
    </citation>
    <scope>NUCLEOTIDE SEQUENCE [LARGE SCALE GENOMIC DNA]</scope>
    <source>
        <strain evidence="3">cv. HL8</strain>
    </source>
</reference>
<keyword evidence="1" id="KW-1133">Transmembrane helix</keyword>
<dbReference type="Proteomes" id="UP000237347">
    <property type="component" value="Unassembled WGS sequence"/>
</dbReference>
<protein>
    <submittedName>
        <fullName evidence="2">Uncharacterized protein</fullName>
    </submittedName>
</protein>
<name>A0AAW0LBR1_QUESU</name>
<sequence length="69" mass="7720">MVKAEIKRAGLGLQLSSPFLLLLLCIRRLPHLVIVPSILGLWRIVVVIMRLWTVLTRKCCVASIAPRAC</sequence>
<dbReference type="EMBL" id="PKMF04000124">
    <property type="protein sequence ID" value="KAK7848715.1"/>
    <property type="molecule type" value="Genomic_DNA"/>
</dbReference>
<organism evidence="2 3">
    <name type="scientific">Quercus suber</name>
    <name type="common">Cork oak</name>
    <dbReference type="NCBI Taxonomy" id="58331"/>
    <lineage>
        <taxon>Eukaryota</taxon>
        <taxon>Viridiplantae</taxon>
        <taxon>Streptophyta</taxon>
        <taxon>Embryophyta</taxon>
        <taxon>Tracheophyta</taxon>
        <taxon>Spermatophyta</taxon>
        <taxon>Magnoliopsida</taxon>
        <taxon>eudicotyledons</taxon>
        <taxon>Gunneridae</taxon>
        <taxon>Pentapetalae</taxon>
        <taxon>rosids</taxon>
        <taxon>fabids</taxon>
        <taxon>Fagales</taxon>
        <taxon>Fagaceae</taxon>
        <taxon>Quercus</taxon>
    </lineage>
</organism>
<keyword evidence="1" id="KW-0472">Membrane</keyword>
<evidence type="ECO:0000256" key="1">
    <source>
        <dbReference type="SAM" id="Phobius"/>
    </source>
</evidence>
<gene>
    <name evidence="2" type="ORF">CFP56_004577</name>
</gene>
<feature type="transmembrane region" description="Helical" evidence="1">
    <location>
        <begin position="33"/>
        <end position="52"/>
    </location>
</feature>
<proteinExistence type="predicted"/>
<evidence type="ECO:0000313" key="3">
    <source>
        <dbReference type="Proteomes" id="UP000237347"/>
    </source>
</evidence>
<keyword evidence="1" id="KW-0812">Transmembrane</keyword>